<comment type="subcellular location">
    <subcellularLocation>
        <location evidence="9">Mitochondrion outer membrane</location>
        <topology evidence="9">Single-pass type IV membrane protein</topology>
    </subcellularLocation>
    <subcellularLocation>
        <location evidence="9">Peroxisome</location>
    </subcellularLocation>
</comment>
<evidence type="ECO:0000256" key="9">
    <source>
        <dbReference type="RuleBase" id="RU368040"/>
    </source>
</evidence>
<keyword evidence="3 9" id="KW-1000">Mitochondrion outer membrane</keyword>
<dbReference type="InterPro" id="IPR039433">
    <property type="entry name" value="Mff-like_dom"/>
</dbReference>
<evidence type="ECO:0000256" key="7">
    <source>
        <dbReference type="ARBA" id="ARBA00023136"/>
    </source>
</evidence>
<evidence type="ECO:0000256" key="8">
    <source>
        <dbReference type="ARBA" id="ARBA00023140"/>
    </source>
</evidence>
<feature type="domain" description="Mff-like" evidence="10">
    <location>
        <begin position="133"/>
        <end position="178"/>
    </location>
</feature>
<protein>
    <recommendedName>
        <fullName evidence="9">Mitochondrial fission factor</fullName>
    </recommendedName>
</protein>
<keyword evidence="8 9" id="KW-0576">Peroxisome</keyword>
<dbReference type="Proteomes" id="UP000694580">
    <property type="component" value="Chromosome 4"/>
</dbReference>
<evidence type="ECO:0000256" key="5">
    <source>
        <dbReference type="ARBA" id="ARBA00023054"/>
    </source>
</evidence>
<dbReference type="GO" id="GO:0006626">
    <property type="term" value="P:protein targeting to mitochondrion"/>
    <property type="evidence" value="ECO:0007669"/>
    <property type="project" value="TreeGrafter"/>
</dbReference>
<evidence type="ECO:0000259" key="10">
    <source>
        <dbReference type="Pfam" id="PF05644"/>
    </source>
</evidence>
<dbReference type="Pfam" id="PF05644">
    <property type="entry name" value="Miff"/>
    <property type="match status" value="2"/>
</dbReference>
<keyword evidence="2" id="KW-0812">Transmembrane</keyword>
<comment type="similarity">
    <text evidence="1 9">Belongs to the Tango11 family.</text>
</comment>
<sequence length="178" mass="20474">MSESALSPNCAEMAETNRIHYELEYTEVAPWRFTKFPTQLRCISNGFDLIQSTPEGSVELKTPSYVLTLKDQPVKFLEPNHSVEAAAQPLKGVCCNLHRSSFASLSTTHNSRGLANPLQYEWGAVKNPVHNKACKLVLEIIKLNRRLLLLEQETKDRVRWEMYSVTVAFWLVNTWMWF</sequence>
<keyword evidence="5" id="KW-0175">Coiled coil</keyword>
<reference evidence="11 12" key="1">
    <citation type="submission" date="2020-06" db="EMBL/GenBank/DDBJ databases">
        <authorList>
            <consortium name="Wellcome Sanger Institute Data Sharing"/>
        </authorList>
    </citation>
    <scope>NUCLEOTIDE SEQUENCE [LARGE SCALE GENOMIC DNA]</scope>
</reference>
<dbReference type="GO" id="GO:0000266">
    <property type="term" value="P:mitochondrial fission"/>
    <property type="evidence" value="ECO:0007669"/>
    <property type="project" value="UniProtKB-UniRule"/>
</dbReference>
<dbReference type="AlphaFoldDB" id="A0AAY4ADP0"/>
<evidence type="ECO:0000256" key="3">
    <source>
        <dbReference type="ARBA" id="ARBA00022787"/>
    </source>
</evidence>
<evidence type="ECO:0000256" key="4">
    <source>
        <dbReference type="ARBA" id="ARBA00022989"/>
    </source>
</evidence>
<dbReference type="GO" id="GO:0090141">
    <property type="term" value="P:positive regulation of mitochondrial fission"/>
    <property type="evidence" value="ECO:0007669"/>
    <property type="project" value="UniProtKB-UniRule"/>
</dbReference>
<evidence type="ECO:0000256" key="2">
    <source>
        <dbReference type="ARBA" id="ARBA00022692"/>
    </source>
</evidence>
<dbReference type="Ensembl" id="ENSDCDT00010007220.1">
    <property type="protein sequence ID" value="ENSDCDP00010006984.1"/>
    <property type="gene ID" value="ENSDCDG00010002999.1"/>
</dbReference>
<keyword evidence="12" id="KW-1185">Reference proteome</keyword>
<keyword evidence="4" id="KW-1133">Transmembrane helix</keyword>
<reference evidence="11" key="2">
    <citation type="submission" date="2025-08" db="UniProtKB">
        <authorList>
            <consortium name="Ensembl"/>
        </authorList>
    </citation>
    <scope>IDENTIFICATION</scope>
</reference>
<dbReference type="GO" id="GO:0090314">
    <property type="term" value="P:positive regulation of protein targeting to membrane"/>
    <property type="evidence" value="ECO:0007669"/>
    <property type="project" value="UniProtKB-UniRule"/>
</dbReference>
<name>A0AAY4ADP0_9TELE</name>
<accession>A0AAY4ADP0</accession>
<dbReference type="InterPro" id="IPR008518">
    <property type="entry name" value="Mff/Tango-11"/>
</dbReference>
<comment type="function">
    <text evidence="9">Plays a role in mitochondrial and peroxisomal fission. Promotes the recruitment and association of the fission mediator dynamin-related protein 1 (DNM1L) to the mitochondrial surface.</text>
</comment>
<keyword evidence="6 9" id="KW-0496">Mitochondrion</keyword>
<dbReference type="GO" id="GO:0005777">
    <property type="term" value="C:peroxisome"/>
    <property type="evidence" value="ECO:0007669"/>
    <property type="project" value="UniProtKB-SubCell"/>
</dbReference>
<dbReference type="PANTHER" id="PTHR16501">
    <property type="entry name" value="TRANSPORT AND GOLGI ORGANIZATION PROTEIN 11"/>
    <property type="match status" value="1"/>
</dbReference>
<dbReference type="PANTHER" id="PTHR16501:SF17">
    <property type="entry name" value="MITOCHONDRIAL FISSION FACTOR"/>
    <property type="match status" value="1"/>
</dbReference>
<evidence type="ECO:0000256" key="6">
    <source>
        <dbReference type="ARBA" id="ARBA00023128"/>
    </source>
</evidence>
<evidence type="ECO:0000313" key="12">
    <source>
        <dbReference type="Proteomes" id="UP000694580"/>
    </source>
</evidence>
<proteinExistence type="inferred from homology"/>
<reference evidence="11" key="3">
    <citation type="submission" date="2025-09" db="UniProtKB">
        <authorList>
            <consortium name="Ensembl"/>
        </authorList>
    </citation>
    <scope>IDENTIFICATION</scope>
</reference>
<feature type="domain" description="Mff-like" evidence="10">
    <location>
        <begin position="47"/>
        <end position="88"/>
    </location>
</feature>
<evidence type="ECO:0000256" key="1">
    <source>
        <dbReference type="ARBA" id="ARBA00009806"/>
    </source>
</evidence>
<keyword evidence="7" id="KW-0472">Membrane</keyword>
<evidence type="ECO:0000313" key="11">
    <source>
        <dbReference type="Ensembl" id="ENSDCDP00010006984.1"/>
    </source>
</evidence>
<organism evidence="11 12">
    <name type="scientific">Denticeps clupeoides</name>
    <name type="common">denticle herring</name>
    <dbReference type="NCBI Taxonomy" id="299321"/>
    <lineage>
        <taxon>Eukaryota</taxon>
        <taxon>Metazoa</taxon>
        <taxon>Chordata</taxon>
        <taxon>Craniata</taxon>
        <taxon>Vertebrata</taxon>
        <taxon>Euteleostomi</taxon>
        <taxon>Actinopterygii</taxon>
        <taxon>Neopterygii</taxon>
        <taxon>Teleostei</taxon>
        <taxon>Clupei</taxon>
        <taxon>Clupeiformes</taxon>
        <taxon>Denticipitoidei</taxon>
        <taxon>Denticipitidae</taxon>
        <taxon>Denticeps</taxon>
    </lineage>
</organism>
<dbReference type="GO" id="GO:0005741">
    <property type="term" value="C:mitochondrial outer membrane"/>
    <property type="evidence" value="ECO:0007669"/>
    <property type="project" value="UniProtKB-SubCell"/>
</dbReference>